<feature type="compositionally biased region" description="Low complexity" evidence="1">
    <location>
        <begin position="245"/>
        <end position="285"/>
    </location>
</feature>
<feature type="signal peptide" evidence="2">
    <location>
        <begin position="1"/>
        <end position="19"/>
    </location>
</feature>
<proteinExistence type="predicted"/>
<gene>
    <name evidence="3" type="ORF">BJX63DRAFT_108602</name>
</gene>
<evidence type="ECO:0000256" key="2">
    <source>
        <dbReference type="SAM" id="SignalP"/>
    </source>
</evidence>
<comment type="caution">
    <text evidence="3">The sequence shown here is derived from an EMBL/GenBank/DDBJ whole genome shotgun (WGS) entry which is preliminary data.</text>
</comment>
<keyword evidence="2" id="KW-0732">Signal</keyword>
<dbReference type="Proteomes" id="UP001610334">
    <property type="component" value="Unassembled WGS sequence"/>
</dbReference>
<dbReference type="EMBL" id="JBFXLT010000018">
    <property type="protein sequence ID" value="KAL2817307.1"/>
    <property type="molecule type" value="Genomic_DNA"/>
</dbReference>
<accession>A0ABR4HPK4</accession>
<reference evidence="3 4" key="1">
    <citation type="submission" date="2024-07" db="EMBL/GenBank/DDBJ databases">
        <title>Section-level genome sequencing and comparative genomics of Aspergillus sections Usti and Cavernicolus.</title>
        <authorList>
            <consortium name="Lawrence Berkeley National Laboratory"/>
            <person name="Nybo J.L."/>
            <person name="Vesth T.C."/>
            <person name="Theobald S."/>
            <person name="Frisvad J.C."/>
            <person name="Larsen T.O."/>
            <person name="Kjaerboelling I."/>
            <person name="Rothschild-Mancinelli K."/>
            <person name="Lyhne E.K."/>
            <person name="Kogle M.E."/>
            <person name="Barry K."/>
            <person name="Clum A."/>
            <person name="Na H."/>
            <person name="Ledsgaard L."/>
            <person name="Lin J."/>
            <person name="Lipzen A."/>
            <person name="Kuo A."/>
            <person name="Riley R."/>
            <person name="Mondo S."/>
            <person name="Labutti K."/>
            <person name="Haridas S."/>
            <person name="Pangalinan J."/>
            <person name="Salamov A.A."/>
            <person name="Simmons B.A."/>
            <person name="Magnuson J.K."/>
            <person name="Chen J."/>
            <person name="Drula E."/>
            <person name="Henrissat B."/>
            <person name="Wiebenga A."/>
            <person name="Lubbers R.J."/>
            <person name="Gomes A.C."/>
            <person name="Makela M.R."/>
            <person name="Stajich J."/>
            <person name="Grigoriev I.V."/>
            <person name="Mortensen U.H."/>
            <person name="De Vries R.P."/>
            <person name="Baker S.E."/>
            <person name="Andersen M.R."/>
        </authorList>
    </citation>
    <scope>NUCLEOTIDE SEQUENCE [LARGE SCALE GENOMIC DNA]</scope>
    <source>
        <strain evidence="3 4">CBS 588.65</strain>
    </source>
</reference>
<feature type="region of interest" description="Disordered" evidence="1">
    <location>
        <begin position="238"/>
        <end position="300"/>
    </location>
</feature>
<evidence type="ECO:0000313" key="4">
    <source>
        <dbReference type="Proteomes" id="UP001610334"/>
    </source>
</evidence>
<organism evidence="3 4">
    <name type="scientific">Aspergillus granulosus</name>
    <dbReference type="NCBI Taxonomy" id="176169"/>
    <lineage>
        <taxon>Eukaryota</taxon>
        <taxon>Fungi</taxon>
        <taxon>Dikarya</taxon>
        <taxon>Ascomycota</taxon>
        <taxon>Pezizomycotina</taxon>
        <taxon>Eurotiomycetes</taxon>
        <taxon>Eurotiomycetidae</taxon>
        <taxon>Eurotiales</taxon>
        <taxon>Aspergillaceae</taxon>
        <taxon>Aspergillus</taxon>
        <taxon>Aspergillus subgen. Nidulantes</taxon>
    </lineage>
</organism>
<evidence type="ECO:0000256" key="1">
    <source>
        <dbReference type="SAM" id="MobiDB-lite"/>
    </source>
</evidence>
<name>A0ABR4HPK4_9EURO</name>
<keyword evidence="4" id="KW-1185">Reference proteome</keyword>
<evidence type="ECO:0008006" key="5">
    <source>
        <dbReference type="Google" id="ProtNLM"/>
    </source>
</evidence>
<evidence type="ECO:0000313" key="3">
    <source>
        <dbReference type="EMBL" id="KAL2817307.1"/>
    </source>
</evidence>
<feature type="chain" id="PRO_5047287755" description="Apple domain-containing protein" evidence="2">
    <location>
        <begin position="20"/>
        <end position="317"/>
    </location>
</feature>
<sequence>MKIALFWVSIAPLVPRALADPTESIATSATSTTSTATAPSCTASLITSLCSYQDPGPEFAVASASRASCWDYCNAHPPCDFVIFAAGNPYLGTGSCWLYPGETFDASLGSTDCANPYLSVYSQPVCAGGSATTTAGGSATTTAGACAATATPSVIAEVCGYPTPDDDCFYHCTASSGVTDCLSQCAEADSCNYVVFNPQNPSNSPYASGTCWMYPNGTFDAESATACSDAPEQFVYNNVCPKPSPSSSPSSTERSSGTGTADTTLGSTASGATGSNGTETAGNTTDSTPSGENSAPAGLSLTNPLAIGVAILIWQAL</sequence>
<protein>
    <recommendedName>
        <fullName evidence="5">Apple domain-containing protein</fullName>
    </recommendedName>
</protein>